<dbReference type="NCBIfam" id="TIGR00621">
    <property type="entry name" value="ssb"/>
    <property type="match status" value="1"/>
</dbReference>
<proteinExistence type="predicted"/>
<feature type="region of interest" description="Disordered" evidence="4">
    <location>
        <begin position="104"/>
        <end position="127"/>
    </location>
</feature>
<dbReference type="PROSITE" id="PS50935">
    <property type="entry name" value="SSB"/>
    <property type="match status" value="1"/>
</dbReference>
<dbReference type="InterPro" id="IPR012340">
    <property type="entry name" value="NA-bd_OB-fold"/>
</dbReference>
<keyword evidence="1 2" id="KW-0238">DNA-binding</keyword>
<dbReference type="SUPFAM" id="SSF50249">
    <property type="entry name" value="Nucleic acid-binding proteins"/>
    <property type="match status" value="1"/>
</dbReference>
<dbReference type="AlphaFoldDB" id="A0A1A9I4R1"/>
<dbReference type="GO" id="GO:0006260">
    <property type="term" value="P:DNA replication"/>
    <property type="evidence" value="ECO:0007669"/>
    <property type="project" value="InterPro"/>
</dbReference>
<dbReference type="STRING" id="1176587.A8C56_12380"/>
<dbReference type="InterPro" id="IPR000424">
    <property type="entry name" value="Primosome_PriB/ssb"/>
</dbReference>
<dbReference type="CDD" id="cd04496">
    <property type="entry name" value="SSB_OBF"/>
    <property type="match status" value="1"/>
</dbReference>
<dbReference type="EMBL" id="CP015772">
    <property type="protein sequence ID" value="ANH81672.1"/>
    <property type="molecule type" value="Genomic_DNA"/>
</dbReference>
<dbReference type="GO" id="GO:0003697">
    <property type="term" value="F:single-stranded DNA binding"/>
    <property type="evidence" value="ECO:0007669"/>
    <property type="project" value="InterPro"/>
</dbReference>
<evidence type="ECO:0000256" key="2">
    <source>
        <dbReference type="PIRNR" id="PIRNR002070"/>
    </source>
</evidence>
<sequence>MQTIIGRLTADATIATLEDGRTVVGFTIAQNDRFKVKGSDEVKQVTNFYQCAYWMGTGIAAHLKKGMLVEAAGRVGVNAWQGADGTAKARLTLHVQYIQLHGKAKTASASSEEPAPETQTEKDNLPF</sequence>
<gene>
    <name evidence="5" type="ORF">A8C56_12380</name>
</gene>
<reference evidence="5 6" key="1">
    <citation type="submission" date="2016-05" db="EMBL/GenBank/DDBJ databases">
        <title>Niabella ginsenosidivorans BS26 whole genome sequencing.</title>
        <authorList>
            <person name="Im W.T."/>
            <person name="Siddiqi M.Z."/>
        </authorList>
    </citation>
    <scope>NUCLEOTIDE SEQUENCE [LARGE SCALE GENOMIC DNA]</scope>
    <source>
        <strain evidence="5 6">BS26</strain>
    </source>
</reference>
<dbReference type="Gene3D" id="2.40.50.140">
    <property type="entry name" value="Nucleic acid-binding proteins"/>
    <property type="match status" value="1"/>
</dbReference>
<dbReference type="RefSeq" id="WP_067756431.1">
    <property type="nucleotide sequence ID" value="NZ_CP015772.1"/>
</dbReference>
<evidence type="ECO:0000313" key="5">
    <source>
        <dbReference type="EMBL" id="ANH81672.1"/>
    </source>
</evidence>
<name>A0A1A9I4R1_9BACT</name>
<evidence type="ECO:0000256" key="1">
    <source>
        <dbReference type="ARBA" id="ARBA00023125"/>
    </source>
</evidence>
<dbReference type="PIRSF" id="PIRSF002070">
    <property type="entry name" value="SSB"/>
    <property type="match status" value="1"/>
</dbReference>
<evidence type="ECO:0000313" key="6">
    <source>
        <dbReference type="Proteomes" id="UP000077667"/>
    </source>
</evidence>
<dbReference type="KEGG" id="nia:A8C56_12380"/>
<dbReference type="Pfam" id="PF00436">
    <property type="entry name" value="SSB"/>
    <property type="match status" value="1"/>
</dbReference>
<dbReference type="OrthoDB" id="1265936at2"/>
<evidence type="ECO:0000256" key="3">
    <source>
        <dbReference type="RuleBase" id="RU000524"/>
    </source>
</evidence>
<keyword evidence="6" id="KW-1185">Reference proteome</keyword>
<organism evidence="5 6">
    <name type="scientific">Niabella ginsenosidivorans</name>
    <dbReference type="NCBI Taxonomy" id="1176587"/>
    <lineage>
        <taxon>Bacteria</taxon>
        <taxon>Pseudomonadati</taxon>
        <taxon>Bacteroidota</taxon>
        <taxon>Chitinophagia</taxon>
        <taxon>Chitinophagales</taxon>
        <taxon>Chitinophagaceae</taxon>
        <taxon>Niabella</taxon>
    </lineage>
</organism>
<accession>A0A1A9I4R1</accession>
<protein>
    <recommendedName>
        <fullName evidence="2 3">Single-stranded DNA-binding protein</fullName>
    </recommendedName>
</protein>
<dbReference type="Proteomes" id="UP000077667">
    <property type="component" value="Chromosome"/>
</dbReference>
<dbReference type="InterPro" id="IPR011344">
    <property type="entry name" value="ssDNA-bd"/>
</dbReference>
<evidence type="ECO:0000256" key="4">
    <source>
        <dbReference type="SAM" id="MobiDB-lite"/>
    </source>
</evidence>